<sequence length="184" mass="20435">MKHQIRPLLALLLALTLYTTLALANTAQVRFVPELSRSPFSDAYSKALSPNENTLTVITTPDFESQTQTFQLNGLSTDGTMYEVRVCWPANYPLEFDLKFDSKTNSVKVAYFSDYYSSDDDLNYLPLDAEFQVVLNKVVLGALPEDIFGAVILAVVGGGLAYFLGGVVYKVVFDSHVTTEKKNR</sequence>
<dbReference type="VEuPathDB" id="FungiDB:YALI0_E07337g"/>
<keyword evidence="1" id="KW-0812">Transmembrane</keyword>
<dbReference type="Proteomes" id="UP000256601">
    <property type="component" value="Unassembled WGS sequence"/>
</dbReference>
<dbReference type="RefSeq" id="XP_503661.1">
    <property type="nucleotide sequence ID" value="XM_503661.1"/>
</dbReference>
<dbReference type="EMBL" id="KZ857328">
    <property type="protein sequence ID" value="RDW27780.1"/>
    <property type="molecule type" value="Genomic_DNA"/>
</dbReference>
<name>A0A1H6PSY3_YARLL</name>
<dbReference type="GeneID" id="2912436"/>
<feature type="chain" id="PRO_5036020526" evidence="2">
    <location>
        <begin position="25"/>
        <end position="184"/>
    </location>
</feature>
<keyword evidence="1" id="KW-0472">Membrane</keyword>
<dbReference type="InterPro" id="IPR019433">
    <property type="entry name" value="GPI_ManTrfase_II_coact_Pga1"/>
</dbReference>
<keyword evidence="1" id="KW-1133">Transmembrane helix</keyword>
<protein>
    <submittedName>
        <fullName evidence="3">Uncharacterized protein</fullName>
    </submittedName>
</protein>
<evidence type="ECO:0000256" key="1">
    <source>
        <dbReference type="SAM" id="Phobius"/>
    </source>
</evidence>
<evidence type="ECO:0000313" key="5">
    <source>
        <dbReference type="Proteomes" id="UP000182444"/>
    </source>
</evidence>
<evidence type="ECO:0000313" key="3">
    <source>
        <dbReference type="EMBL" id="AOW05075.1"/>
    </source>
</evidence>
<accession>A0A1H6PSY3</accession>
<reference evidence="4 6" key="2">
    <citation type="submission" date="2018-07" db="EMBL/GenBank/DDBJ databases">
        <title>Draft Genome Assemblies for Five Robust Yarrowia lipolytica Strains Exhibiting High Lipid Production and Pentose Sugar Utilization and Sugar Alcohol Secretion from Undetoxified Lignocellulosic Biomass Hydrolysates.</title>
        <authorList>
            <consortium name="DOE Joint Genome Institute"/>
            <person name="Walker C."/>
            <person name="Ryu S."/>
            <person name="Na H."/>
            <person name="Zane M."/>
            <person name="LaButti K."/>
            <person name="Lipzen A."/>
            <person name="Haridas S."/>
            <person name="Barry K."/>
            <person name="Grigoriev I.V."/>
            <person name="Quarterman J."/>
            <person name="Slininger P."/>
            <person name="Dien B."/>
            <person name="Trinh C.T."/>
        </authorList>
    </citation>
    <scope>NUCLEOTIDE SEQUENCE [LARGE SCALE GENOMIC DNA]</scope>
    <source>
        <strain evidence="4 6">YB392</strain>
    </source>
</reference>
<evidence type="ECO:0000313" key="4">
    <source>
        <dbReference type="EMBL" id="RDW27780.1"/>
    </source>
</evidence>
<organism evidence="3 5">
    <name type="scientific">Yarrowia lipolytica</name>
    <name type="common">Candida lipolytica</name>
    <dbReference type="NCBI Taxonomy" id="4952"/>
    <lineage>
        <taxon>Eukaryota</taxon>
        <taxon>Fungi</taxon>
        <taxon>Dikarya</taxon>
        <taxon>Ascomycota</taxon>
        <taxon>Saccharomycotina</taxon>
        <taxon>Dipodascomycetes</taxon>
        <taxon>Dipodascales</taxon>
        <taxon>Dipodascales incertae sedis</taxon>
        <taxon>Yarrowia</taxon>
    </lineage>
</organism>
<evidence type="ECO:0000256" key="2">
    <source>
        <dbReference type="SAM" id="SignalP"/>
    </source>
</evidence>
<gene>
    <name evidence="4" type="ORF">B0I71DRAFT_14374</name>
    <name evidence="3" type="ORF">YALI1_E08725g</name>
</gene>
<keyword evidence="2" id="KW-0732">Signal</keyword>
<dbReference type="OrthoDB" id="3360032at2759"/>
<dbReference type="Pfam" id="PF10333">
    <property type="entry name" value="Pga1"/>
    <property type="match status" value="1"/>
</dbReference>
<feature type="signal peptide" evidence="2">
    <location>
        <begin position="1"/>
        <end position="24"/>
    </location>
</feature>
<evidence type="ECO:0000313" key="6">
    <source>
        <dbReference type="Proteomes" id="UP000256601"/>
    </source>
</evidence>
<feature type="transmembrane region" description="Helical" evidence="1">
    <location>
        <begin position="147"/>
        <end position="172"/>
    </location>
</feature>
<dbReference type="Proteomes" id="UP000182444">
    <property type="component" value="Chromosome 1E"/>
</dbReference>
<proteinExistence type="predicted"/>
<dbReference type="EMBL" id="CP017557">
    <property type="protein sequence ID" value="AOW05075.1"/>
    <property type="molecule type" value="Genomic_DNA"/>
</dbReference>
<dbReference type="AlphaFoldDB" id="A0A1H6PSY3"/>
<dbReference type="KEGG" id="yli:2912436"/>
<dbReference type="VEuPathDB" id="FungiDB:YALI1_E08725g"/>
<reference evidence="3 5" key="1">
    <citation type="journal article" date="2016" name="PLoS ONE">
        <title>Sequence Assembly of Yarrowia lipolytica Strain W29/CLIB89 Shows Transposable Element Diversity.</title>
        <authorList>
            <person name="Magnan C."/>
            <person name="Yu J."/>
            <person name="Chang I."/>
            <person name="Jahn E."/>
            <person name="Kanomata Y."/>
            <person name="Wu J."/>
            <person name="Zeller M."/>
            <person name="Oakes M."/>
            <person name="Baldi P."/>
            <person name="Sandmeyer S."/>
        </authorList>
    </citation>
    <scope>NUCLEOTIDE SEQUENCE [LARGE SCALE GENOMIC DNA]</scope>
    <source>
        <strain evidence="3">CLIB89</strain>
        <strain evidence="5">CLIB89(W29)</strain>
    </source>
</reference>